<keyword evidence="3" id="KW-1185">Reference proteome</keyword>
<evidence type="ECO:0000256" key="1">
    <source>
        <dbReference type="SAM" id="Coils"/>
    </source>
</evidence>
<sequence>MGMKEFCDHLYDDSTDGYIQVLKLNNKENKNEESSQTQSLKRTIKIYNTKHEGLRDIVEELYEQHDVFVAPNTMYIPKRRVENIRQFRSLFQDIDCKNLGLEKSETVYIVWGLYYAGKIPKPTMVTDSGRGVHLYWRMQNAPYGALNTWQELQDYIYYNLKHLGADRQATDSARVLRVPGTINSKNDVNCEVIYIDDNLEYSMYNLREQYLNYRPKSYQLQMEHSKTVENKVVSNKFFNSYSLHMQRAYDLQTLCRLRNFDMKGYRNMTIHCYAYWKGIYIRDSHELEKQIIDLNNAFKEPLKDTEIQAVLRCIPKVIEKFIAYEQGLRSGEKKRVSKGMRDKEGYWYKNTTLIERLGITTNEQKHMKTIIGIDEKYDRNNERRRAARRNEDGLTKKQEELKILQNKIKILKKEGFTNKIVSQKLLIPLKTLERHITKIRKNNVL</sequence>
<evidence type="ECO:0000313" key="3">
    <source>
        <dbReference type="Proteomes" id="UP001232584"/>
    </source>
</evidence>
<name>A0ABU0MYN5_9FIRM</name>
<protein>
    <recommendedName>
        <fullName evidence="4">Replication protein</fullName>
    </recommendedName>
</protein>
<dbReference type="RefSeq" id="WP_307504221.1">
    <property type="nucleotide sequence ID" value="NZ_BAAACE010000014.1"/>
</dbReference>
<reference evidence="2 3" key="1">
    <citation type="submission" date="2023-07" db="EMBL/GenBank/DDBJ databases">
        <title>Genomic Encyclopedia of Type Strains, Phase IV (KMG-IV): sequencing the most valuable type-strain genomes for metagenomic binning, comparative biology and taxonomic classification.</title>
        <authorList>
            <person name="Goeker M."/>
        </authorList>
    </citation>
    <scope>NUCLEOTIDE SEQUENCE [LARGE SCALE GENOMIC DNA]</scope>
    <source>
        <strain evidence="2 3">DSM 15049</strain>
    </source>
</reference>
<comment type="caution">
    <text evidence="2">The sequence shown here is derived from an EMBL/GenBank/DDBJ whole genome shotgun (WGS) entry which is preliminary data.</text>
</comment>
<gene>
    <name evidence="2" type="ORF">QOZ92_001078</name>
</gene>
<dbReference type="Proteomes" id="UP001232584">
    <property type="component" value="Unassembled WGS sequence"/>
</dbReference>
<dbReference type="EMBL" id="JAUSWG010000003">
    <property type="protein sequence ID" value="MDQ0555965.1"/>
    <property type="molecule type" value="Genomic_DNA"/>
</dbReference>
<evidence type="ECO:0008006" key="4">
    <source>
        <dbReference type="Google" id="ProtNLM"/>
    </source>
</evidence>
<feature type="coiled-coil region" evidence="1">
    <location>
        <begin position="387"/>
        <end position="414"/>
    </location>
</feature>
<proteinExistence type="predicted"/>
<keyword evidence="1" id="KW-0175">Coiled coil</keyword>
<evidence type="ECO:0000313" key="2">
    <source>
        <dbReference type="EMBL" id="MDQ0555965.1"/>
    </source>
</evidence>
<organism evidence="2 3">
    <name type="scientific">Paraclostridium ghonii</name>
    <dbReference type="NCBI Taxonomy" id="29358"/>
    <lineage>
        <taxon>Bacteria</taxon>
        <taxon>Bacillati</taxon>
        <taxon>Bacillota</taxon>
        <taxon>Clostridia</taxon>
        <taxon>Peptostreptococcales</taxon>
        <taxon>Peptostreptococcaceae</taxon>
        <taxon>Paraclostridium</taxon>
    </lineage>
</organism>
<accession>A0ABU0MYN5</accession>